<organism evidence="2 3">
    <name type="scientific">Calorimonas adulescens</name>
    <dbReference type="NCBI Taxonomy" id="2606906"/>
    <lineage>
        <taxon>Bacteria</taxon>
        <taxon>Bacillati</taxon>
        <taxon>Bacillota</taxon>
        <taxon>Clostridia</taxon>
        <taxon>Thermoanaerobacterales</taxon>
        <taxon>Thermoanaerobacteraceae</taxon>
        <taxon>Calorimonas</taxon>
    </lineage>
</organism>
<proteinExistence type="predicted"/>
<dbReference type="InterPro" id="IPR002611">
    <property type="entry name" value="IstB_ATP-bd"/>
</dbReference>
<protein>
    <submittedName>
        <fullName evidence="2">AAA family ATPase</fullName>
    </submittedName>
</protein>
<dbReference type="PANTHER" id="PTHR30050">
    <property type="entry name" value="CHROMOSOMAL REPLICATION INITIATOR PROTEIN DNAA"/>
    <property type="match status" value="1"/>
</dbReference>
<dbReference type="Gene3D" id="3.40.50.300">
    <property type="entry name" value="P-loop containing nucleotide triphosphate hydrolases"/>
    <property type="match status" value="1"/>
</dbReference>
<dbReference type="RefSeq" id="WP_149544183.1">
    <property type="nucleotide sequence ID" value="NZ_VTPS01000001.1"/>
</dbReference>
<dbReference type="GO" id="GO:0005524">
    <property type="term" value="F:ATP binding"/>
    <property type="evidence" value="ECO:0007669"/>
    <property type="project" value="InterPro"/>
</dbReference>
<name>A0A5D8QH87_9THEO</name>
<dbReference type="Pfam" id="PF01695">
    <property type="entry name" value="IstB_IS21"/>
    <property type="match status" value="1"/>
</dbReference>
<reference evidence="2 3" key="1">
    <citation type="submission" date="2019-08" db="EMBL/GenBank/DDBJ databases">
        <title>Calorimonas adulescens gen. nov., sp. nov., an anaerobic thermophilic bacterium from Sakhalin hot spring.</title>
        <authorList>
            <person name="Khomyakova M.A."/>
            <person name="Merkel A.Y."/>
            <person name="Novikov A."/>
            <person name="Bonch-Osmolovskaya E.A."/>
            <person name="Slobodkin A.I."/>
        </authorList>
    </citation>
    <scope>NUCLEOTIDE SEQUENCE [LARGE SCALE GENOMIC DNA]</scope>
    <source>
        <strain evidence="2 3">A05MB</strain>
    </source>
</reference>
<evidence type="ECO:0000313" key="2">
    <source>
        <dbReference type="EMBL" id="TZE83564.1"/>
    </source>
</evidence>
<evidence type="ECO:0000259" key="1">
    <source>
        <dbReference type="SMART" id="SM00382"/>
    </source>
</evidence>
<dbReference type="SUPFAM" id="SSF52540">
    <property type="entry name" value="P-loop containing nucleoside triphosphate hydrolases"/>
    <property type="match status" value="1"/>
</dbReference>
<accession>A0A5D8QH87</accession>
<keyword evidence="3" id="KW-1185">Reference proteome</keyword>
<evidence type="ECO:0000313" key="3">
    <source>
        <dbReference type="Proteomes" id="UP000322976"/>
    </source>
</evidence>
<dbReference type="EMBL" id="VTPS01000001">
    <property type="protein sequence ID" value="TZE83564.1"/>
    <property type="molecule type" value="Genomic_DNA"/>
</dbReference>
<dbReference type="AlphaFoldDB" id="A0A5D8QH87"/>
<sequence length="289" mass="33971">MEVSYILESVIGKAYENQPKRDDDFIGKDGLLYCGKCRTRKQSILSLPDNPSKTYKVPVMCKCREEEYRREQEEMRKREEMERVARLKGNSLMDEKFRSTTFDTFEVIKENAKLYKMCLRYAEHFDEMMEKNQGLLLYGPVGTGKSFAAACIANYLLDRMVPVVMTSFVKILQSVQFFSGEDEEQKVINRMNEAKLLIIDDLGAERNTEFALEKVYNIIDSRYRARKPLILTTNLSLMQMQETADIRYSRIYDRIFEMCYPVEFNGPSWRKEEAAKRYDEMTKFLEGEA</sequence>
<dbReference type="GO" id="GO:0006260">
    <property type="term" value="P:DNA replication"/>
    <property type="evidence" value="ECO:0007669"/>
    <property type="project" value="TreeGrafter"/>
</dbReference>
<dbReference type="Proteomes" id="UP000322976">
    <property type="component" value="Unassembled WGS sequence"/>
</dbReference>
<gene>
    <name evidence="2" type="ORF">FWJ32_01415</name>
</gene>
<dbReference type="InterPro" id="IPR003593">
    <property type="entry name" value="AAA+_ATPase"/>
</dbReference>
<dbReference type="NCBIfam" id="NF005992">
    <property type="entry name" value="PRK08116.1"/>
    <property type="match status" value="1"/>
</dbReference>
<comment type="caution">
    <text evidence="2">The sequence shown here is derived from an EMBL/GenBank/DDBJ whole genome shotgun (WGS) entry which is preliminary data.</text>
</comment>
<dbReference type="PANTHER" id="PTHR30050:SF4">
    <property type="entry name" value="ATP-BINDING PROTEIN RV3427C IN INSERTION SEQUENCE-RELATED"/>
    <property type="match status" value="1"/>
</dbReference>
<dbReference type="SMART" id="SM00382">
    <property type="entry name" value="AAA"/>
    <property type="match status" value="1"/>
</dbReference>
<dbReference type="InterPro" id="IPR027417">
    <property type="entry name" value="P-loop_NTPase"/>
</dbReference>
<feature type="domain" description="AAA+ ATPase" evidence="1">
    <location>
        <begin position="131"/>
        <end position="256"/>
    </location>
</feature>
<dbReference type="CDD" id="cd00009">
    <property type="entry name" value="AAA"/>
    <property type="match status" value="1"/>
</dbReference>